<dbReference type="SUPFAM" id="SSF52096">
    <property type="entry name" value="ClpP/crotonase"/>
    <property type="match status" value="1"/>
</dbReference>
<keyword evidence="3" id="KW-1185">Reference proteome</keyword>
<evidence type="ECO:0000259" key="1">
    <source>
        <dbReference type="Pfam" id="PF03572"/>
    </source>
</evidence>
<dbReference type="InterPro" id="IPR029045">
    <property type="entry name" value="ClpP/crotonase-like_dom_sf"/>
</dbReference>
<protein>
    <submittedName>
        <fullName evidence="2">Peptidase S41</fullName>
    </submittedName>
</protein>
<dbReference type="AlphaFoldDB" id="A0A7J5AN73"/>
<dbReference type="Proteomes" id="UP000467305">
    <property type="component" value="Unassembled WGS sequence"/>
</dbReference>
<dbReference type="Pfam" id="PF03572">
    <property type="entry name" value="Peptidase_S41"/>
    <property type="match status" value="1"/>
</dbReference>
<dbReference type="GO" id="GO:0006508">
    <property type="term" value="P:proteolysis"/>
    <property type="evidence" value="ECO:0007669"/>
    <property type="project" value="InterPro"/>
</dbReference>
<accession>A0A7J5AN73</accession>
<comment type="caution">
    <text evidence="2">The sequence shown here is derived from an EMBL/GenBank/DDBJ whole genome shotgun (WGS) entry which is preliminary data.</text>
</comment>
<gene>
    <name evidence="2" type="ORF">F7018_09130</name>
</gene>
<dbReference type="EMBL" id="WAAU01000013">
    <property type="protein sequence ID" value="KAB1158419.1"/>
    <property type="molecule type" value="Genomic_DNA"/>
</dbReference>
<evidence type="ECO:0000313" key="2">
    <source>
        <dbReference type="EMBL" id="KAB1158419.1"/>
    </source>
</evidence>
<sequence length="482" mass="55037">MKQYFFFILFITTFNVFSQKCDCTANFKWVQKTIEENDAGFAFAINNKGKEAYNNHTVIYKKKVATIKTLDACTQAISEWLTFLRSGHLGIRSIQTPTNSSKKKQSNAEIKASFKDWEKRTIDLEAFKKYLSTKKNHDFEGIWVSSPYTIGIKKEGDNYVGFIIEADGVYWNKGQVKLKIDAQGAAKFYLRDHSKVDFKKATLFDSNFIEMGYINLERSYPILKKNKKMSNYIKAISANAPYFERINNTTVLLRIPSFRGSEKKKIDAVIKDNKATILSTENLIIDIRNNGGGSDSSFDELLPILYTNPIRTVGVQYLSTPLNNQRMLDFINNEDYGFDEKGKKWAKESYDTLSKHIGEFVMLKKDPVSVTSLDTIHEYPKNIGIVINKGNGSTAEQFLLAAKQSKKVKLFGATTVGVLDISNMYFVNSPCNNLKLGYSLTKSLRIPEMTIDNKGIQPDYYISKDIPKQDWIEFVTEILNYK</sequence>
<evidence type="ECO:0000313" key="3">
    <source>
        <dbReference type="Proteomes" id="UP000467305"/>
    </source>
</evidence>
<dbReference type="InterPro" id="IPR005151">
    <property type="entry name" value="Tail-specific_protease"/>
</dbReference>
<feature type="domain" description="Tail specific protease" evidence="1">
    <location>
        <begin position="252"/>
        <end position="461"/>
    </location>
</feature>
<dbReference type="GO" id="GO:0008236">
    <property type="term" value="F:serine-type peptidase activity"/>
    <property type="evidence" value="ECO:0007669"/>
    <property type="project" value="InterPro"/>
</dbReference>
<dbReference type="OrthoDB" id="2327485at2"/>
<organism evidence="2 3">
    <name type="scientific">Tenacibaculum aiptasiae</name>
    <dbReference type="NCBI Taxonomy" id="426481"/>
    <lineage>
        <taxon>Bacteria</taxon>
        <taxon>Pseudomonadati</taxon>
        <taxon>Bacteroidota</taxon>
        <taxon>Flavobacteriia</taxon>
        <taxon>Flavobacteriales</taxon>
        <taxon>Flavobacteriaceae</taxon>
        <taxon>Tenacibaculum</taxon>
    </lineage>
</organism>
<reference evidence="2 3" key="1">
    <citation type="submission" date="2019-09" db="EMBL/GenBank/DDBJ databases">
        <authorList>
            <person name="Cao W.R."/>
        </authorList>
    </citation>
    <scope>NUCLEOTIDE SEQUENCE [LARGE SCALE GENOMIC DNA]</scope>
    <source>
        <strain evidence="3">a4</strain>
    </source>
</reference>
<name>A0A7J5AN73_9FLAO</name>
<dbReference type="Gene3D" id="3.90.226.10">
    <property type="entry name" value="2-enoyl-CoA Hydratase, Chain A, domain 1"/>
    <property type="match status" value="1"/>
</dbReference>
<proteinExistence type="predicted"/>